<name>A0A099KHH5_COLPS</name>
<gene>
    <name evidence="2" type="ORF">GAB14E_4049</name>
</gene>
<sequence length="215" mass="23537">MRNKIFNSLFTSLIFTLYMLINIANAGVITLNNNTEISTLTLSSSFTGFYSYGTPNTASANTGLEEEGNAIMFLAEYSGELAFFTLLDAPGVAHPLRSLNMTLSDFNLSDVVLVDDSKEGTSSGFSWRWVSCCTDGMIYKISNKDDFNIDITFSDIVGINSFKFLSFTDQFITPEIIIVDSSFSIQATPVPEPAVLAIYALGLIGLGLRRYNKSA</sequence>
<evidence type="ECO:0000313" key="3">
    <source>
        <dbReference type="Proteomes" id="UP000029868"/>
    </source>
</evidence>
<dbReference type="PATRIC" id="fig|28229.3.peg.4022"/>
<organism evidence="2 3">
    <name type="scientific">Colwellia psychrerythraea</name>
    <name type="common">Vibrio psychroerythus</name>
    <dbReference type="NCBI Taxonomy" id="28229"/>
    <lineage>
        <taxon>Bacteria</taxon>
        <taxon>Pseudomonadati</taxon>
        <taxon>Pseudomonadota</taxon>
        <taxon>Gammaproteobacteria</taxon>
        <taxon>Alteromonadales</taxon>
        <taxon>Colwelliaceae</taxon>
        <taxon>Colwellia</taxon>
    </lineage>
</organism>
<evidence type="ECO:0000259" key="1">
    <source>
        <dbReference type="Pfam" id="PF07589"/>
    </source>
</evidence>
<dbReference type="RefSeq" id="WP_033083965.1">
    <property type="nucleotide sequence ID" value="NZ_JQEC01000057.1"/>
</dbReference>
<proteinExistence type="predicted"/>
<comment type="caution">
    <text evidence="2">The sequence shown here is derived from an EMBL/GenBank/DDBJ whole genome shotgun (WGS) entry which is preliminary data.</text>
</comment>
<dbReference type="Pfam" id="PF07589">
    <property type="entry name" value="PEP-CTERM"/>
    <property type="match status" value="1"/>
</dbReference>
<reference evidence="2 3" key="1">
    <citation type="submission" date="2014-08" db="EMBL/GenBank/DDBJ databases">
        <title>Genomic and Phenotypic Diversity of Colwellia psychrerythraea strains from Disparate Marine Basins.</title>
        <authorList>
            <person name="Techtmann S.M."/>
            <person name="Stelling S.C."/>
            <person name="Utturkar S.M."/>
            <person name="Alshibli N."/>
            <person name="Harris A."/>
            <person name="Brown S.D."/>
            <person name="Hazen T.C."/>
        </authorList>
    </citation>
    <scope>NUCLEOTIDE SEQUENCE [LARGE SCALE GENOMIC DNA]</scope>
    <source>
        <strain evidence="2 3">GAB14E</strain>
    </source>
</reference>
<accession>A0A099KHH5</accession>
<dbReference type="Proteomes" id="UP000029868">
    <property type="component" value="Unassembled WGS sequence"/>
</dbReference>
<evidence type="ECO:0000313" key="2">
    <source>
        <dbReference type="EMBL" id="KGJ89053.1"/>
    </source>
</evidence>
<dbReference type="AlphaFoldDB" id="A0A099KHH5"/>
<feature type="domain" description="Ice-binding protein C-terminal" evidence="1">
    <location>
        <begin position="189"/>
        <end position="210"/>
    </location>
</feature>
<dbReference type="InterPro" id="IPR013424">
    <property type="entry name" value="Ice-binding_C"/>
</dbReference>
<dbReference type="EMBL" id="JQEC01000057">
    <property type="protein sequence ID" value="KGJ89053.1"/>
    <property type="molecule type" value="Genomic_DNA"/>
</dbReference>
<protein>
    <submittedName>
        <fullName evidence="2">PEP motif putative anchor domain protein</fullName>
    </submittedName>
</protein>